<name>A0AA40S0B2_9HYPH</name>
<accession>A0AA40S0B2</accession>
<proteinExistence type="predicted"/>
<dbReference type="EMBL" id="JACJIB010000002">
    <property type="protein sequence ID" value="MBA8912079.1"/>
    <property type="molecule type" value="Genomic_DNA"/>
</dbReference>
<keyword evidence="2" id="KW-1185">Reference proteome</keyword>
<evidence type="ECO:0000313" key="2">
    <source>
        <dbReference type="Proteomes" id="UP000543554"/>
    </source>
</evidence>
<protein>
    <submittedName>
        <fullName evidence="1">Uncharacterized protein</fullName>
    </submittedName>
</protein>
<dbReference type="RefSeq" id="WP_182554264.1">
    <property type="nucleotide sequence ID" value="NZ_BPRF01000005.1"/>
</dbReference>
<sequence length="88" mass="9070">MADPNPTVGELFKAKAVTDEQVNAAVDAYHADPGTTAHPIADGYSLDLGAAVAGHAWASQVVANTESSENLKRAAVRTAILLARAEKA</sequence>
<organism evidence="1 2">
    <name type="scientific">Methylorubrum thiocyanatum</name>
    <dbReference type="NCBI Taxonomy" id="47958"/>
    <lineage>
        <taxon>Bacteria</taxon>
        <taxon>Pseudomonadati</taxon>
        <taxon>Pseudomonadota</taxon>
        <taxon>Alphaproteobacteria</taxon>
        <taxon>Hyphomicrobiales</taxon>
        <taxon>Methylobacteriaceae</taxon>
        <taxon>Methylorubrum</taxon>
    </lineage>
</organism>
<reference evidence="1 2" key="1">
    <citation type="submission" date="2020-08" db="EMBL/GenBank/DDBJ databases">
        <title>Genomic Encyclopedia of Type Strains, Phase IV (KMG-IV): sequencing the most valuable type-strain genomes for metagenomic binning, comparative biology and taxonomic classification.</title>
        <authorList>
            <person name="Goeker M."/>
        </authorList>
    </citation>
    <scope>NUCLEOTIDE SEQUENCE [LARGE SCALE GENOMIC DNA]</scope>
    <source>
        <strain evidence="1 2">DSM 11490</strain>
    </source>
</reference>
<dbReference type="AlphaFoldDB" id="A0AA40S0B2"/>
<gene>
    <name evidence="1" type="ORF">HNR51_001147</name>
</gene>
<comment type="caution">
    <text evidence="1">The sequence shown here is derived from an EMBL/GenBank/DDBJ whole genome shotgun (WGS) entry which is preliminary data.</text>
</comment>
<evidence type="ECO:0000313" key="1">
    <source>
        <dbReference type="EMBL" id="MBA8912079.1"/>
    </source>
</evidence>
<dbReference type="Proteomes" id="UP000543554">
    <property type="component" value="Unassembled WGS sequence"/>
</dbReference>